<name>A0A8K0P8R6_LADFU</name>
<dbReference type="AlphaFoldDB" id="A0A8K0P8R6"/>
<accession>A0A8K0P8R6</accession>
<organism evidence="1 2">
    <name type="scientific">Ladona fulva</name>
    <name type="common">Scarce chaser dragonfly</name>
    <name type="synonym">Libellula fulva</name>
    <dbReference type="NCBI Taxonomy" id="123851"/>
    <lineage>
        <taxon>Eukaryota</taxon>
        <taxon>Metazoa</taxon>
        <taxon>Ecdysozoa</taxon>
        <taxon>Arthropoda</taxon>
        <taxon>Hexapoda</taxon>
        <taxon>Insecta</taxon>
        <taxon>Pterygota</taxon>
        <taxon>Palaeoptera</taxon>
        <taxon>Odonata</taxon>
        <taxon>Epiprocta</taxon>
        <taxon>Anisoptera</taxon>
        <taxon>Libelluloidea</taxon>
        <taxon>Libellulidae</taxon>
        <taxon>Ladona</taxon>
    </lineage>
</organism>
<dbReference type="PANTHER" id="PTHR35706">
    <property type="entry name" value="F14O23.11 PROTEIN"/>
    <property type="match status" value="1"/>
</dbReference>
<protein>
    <submittedName>
        <fullName evidence="1">Uncharacterized protein</fullName>
    </submittedName>
</protein>
<dbReference type="EMBL" id="KZ309151">
    <property type="protein sequence ID" value="KAG8237322.1"/>
    <property type="molecule type" value="Genomic_DNA"/>
</dbReference>
<evidence type="ECO:0000313" key="2">
    <source>
        <dbReference type="Proteomes" id="UP000792457"/>
    </source>
</evidence>
<dbReference type="PANTHER" id="PTHR35706:SF1">
    <property type="entry name" value="EMBRYOGENESIS-LIKE PROTEIN"/>
    <property type="match status" value="1"/>
</dbReference>
<dbReference type="InterPro" id="IPR053325">
    <property type="entry name" value="H3-Acetyl_Activator"/>
</dbReference>
<dbReference type="OrthoDB" id="273230at2759"/>
<proteinExistence type="predicted"/>
<dbReference type="Proteomes" id="UP000792457">
    <property type="component" value="Unassembled WGS sequence"/>
</dbReference>
<gene>
    <name evidence="1" type="ORF">J437_LFUL014487</name>
</gene>
<reference evidence="1" key="1">
    <citation type="submission" date="2013-04" db="EMBL/GenBank/DDBJ databases">
        <authorList>
            <person name="Qu J."/>
            <person name="Murali S.C."/>
            <person name="Bandaranaike D."/>
            <person name="Bellair M."/>
            <person name="Blankenburg K."/>
            <person name="Chao H."/>
            <person name="Dinh H."/>
            <person name="Doddapaneni H."/>
            <person name="Downs B."/>
            <person name="Dugan-Rocha S."/>
            <person name="Elkadiri S."/>
            <person name="Gnanaolivu R.D."/>
            <person name="Hernandez B."/>
            <person name="Javaid M."/>
            <person name="Jayaseelan J.C."/>
            <person name="Lee S."/>
            <person name="Li M."/>
            <person name="Ming W."/>
            <person name="Munidasa M."/>
            <person name="Muniz J."/>
            <person name="Nguyen L."/>
            <person name="Ongeri F."/>
            <person name="Osuji N."/>
            <person name="Pu L.-L."/>
            <person name="Puazo M."/>
            <person name="Qu C."/>
            <person name="Quiroz J."/>
            <person name="Raj R."/>
            <person name="Weissenberger G."/>
            <person name="Xin Y."/>
            <person name="Zou X."/>
            <person name="Han Y."/>
            <person name="Richards S."/>
            <person name="Worley K."/>
            <person name="Muzny D."/>
            <person name="Gibbs R."/>
        </authorList>
    </citation>
    <scope>NUCLEOTIDE SEQUENCE</scope>
    <source>
        <strain evidence="1">Sampled in the wild</strain>
    </source>
</reference>
<sequence length="162" mass="18630">MYFRGIIIKQLKRFSTRSEVMFSSKLNSNTRPYLWNLRKFSPSLHFDSVGKPKQTSSGRFLRTCSCLRSMNEKEVKRQMDEISDKFGEAMELLSDARNSMGTVYFSDDMTDAEVMVDEVCKDYEKLLSDLDSGQSGKVTRAIGLKVEELKAQLQLLKESIKE</sequence>
<evidence type="ECO:0000313" key="1">
    <source>
        <dbReference type="EMBL" id="KAG8237322.1"/>
    </source>
</evidence>
<keyword evidence="2" id="KW-1185">Reference proteome</keyword>
<comment type="caution">
    <text evidence="1">The sequence shown here is derived from an EMBL/GenBank/DDBJ whole genome shotgun (WGS) entry which is preliminary data.</text>
</comment>
<reference evidence="1" key="2">
    <citation type="submission" date="2017-10" db="EMBL/GenBank/DDBJ databases">
        <title>Ladona fulva Genome sequencing and assembly.</title>
        <authorList>
            <person name="Murali S."/>
            <person name="Richards S."/>
            <person name="Bandaranaike D."/>
            <person name="Bellair M."/>
            <person name="Blankenburg K."/>
            <person name="Chao H."/>
            <person name="Dinh H."/>
            <person name="Doddapaneni H."/>
            <person name="Dugan-Rocha S."/>
            <person name="Elkadiri S."/>
            <person name="Gnanaolivu R."/>
            <person name="Hernandez B."/>
            <person name="Skinner E."/>
            <person name="Javaid M."/>
            <person name="Lee S."/>
            <person name="Li M."/>
            <person name="Ming W."/>
            <person name="Munidasa M."/>
            <person name="Muniz J."/>
            <person name="Nguyen L."/>
            <person name="Hughes D."/>
            <person name="Osuji N."/>
            <person name="Pu L.-L."/>
            <person name="Puazo M."/>
            <person name="Qu C."/>
            <person name="Quiroz J."/>
            <person name="Raj R."/>
            <person name="Weissenberger G."/>
            <person name="Xin Y."/>
            <person name="Zou X."/>
            <person name="Han Y."/>
            <person name="Worley K."/>
            <person name="Muzny D."/>
            <person name="Gibbs R."/>
        </authorList>
    </citation>
    <scope>NUCLEOTIDE SEQUENCE</scope>
    <source>
        <strain evidence="1">Sampled in the wild</strain>
    </source>
</reference>